<gene>
    <name evidence="2" type="ORF">HG535_0G04240</name>
</gene>
<dbReference type="Proteomes" id="UP000509704">
    <property type="component" value="Chromosome 7"/>
</dbReference>
<dbReference type="OrthoDB" id="5338458at2759"/>
<protein>
    <recommendedName>
        <fullName evidence="1">Subtelomeric hrmA-associated cluster protein AFUB-079030/YDR124W-like helical bundle domain-containing protein</fullName>
    </recommendedName>
</protein>
<dbReference type="GeneID" id="59238324"/>
<dbReference type="RefSeq" id="XP_037146266.1">
    <property type="nucleotide sequence ID" value="XM_037290371.1"/>
</dbReference>
<dbReference type="PANTHER" id="PTHR36102:SF1">
    <property type="entry name" value="YDR124W-LIKE HELICAL BUNDLE DOMAIN-CONTAINING PROTEIN"/>
    <property type="match status" value="1"/>
</dbReference>
<dbReference type="InterPro" id="IPR021264">
    <property type="entry name" value="AFUB_079030/YDR124W-like"/>
</dbReference>
<dbReference type="InterPro" id="IPR047092">
    <property type="entry name" value="AFUB_07903/YDR124W-like_hel"/>
</dbReference>
<proteinExistence type="predicted"/>
<dbReference type="PANTHER" id="PTHR36102">
    <property type="entry name" value="CHROMOSOME 10, WHOLE GENOME SHOTGUN SEQUENCE"/>
    <property type="match status" value="1"/>
</dbReference>
<sequence>MLLQMNKFMHLMVTLQQEGYEFSVFVRKGDRFAKDRNNKLSDVYLDPITESLVSPDIWDSIGNDSVADHSQIPSQETHDYKTFKLAVDRPSQVEKYVESALKLLRQVPCKVIAKVWIKIIEPKKKTKYPYIKGDSTKPSWWPNDVEHKEPDHLRKPDRLRLLCAIIIKILPQTGDLKILQDLKDSTFALSILKNEPEKRAILCNLFDICKNLLINYSGELKTMDVINLGALKSSQRVINIMHNKKYEIPDHGPIFLPEVSDEENSSCASQECKLDAYDIKNMSESMLLDVLVENDPDLHEYLNHFDAEDNA</sequence>
<accession>A0A7H9B761</accession>
<organism evidence="2 3">
    <name type="scientific">Zygotorulaspora mrakii</name>
    <name type="common">Zygosaccharomyces mrakii</name>
    <dbReference type="NCBI Taxonomy" id="42260"/>
    <lineage>
        <taxon>Eukaryota</taxon>
        <taxon>Fungi</taxon>
        <taxon>Dikarya</taxon>
        <taxon>Ascomycota</taxon>
        <taxon>Saccharomycotina</taxon>
        <taxon>Saccharomycetes</taxon>
        <taxon>Saccharomycetales</taxon>
        <taxon>Saccharomycetaceae</taxon>
        <taxon>Zygotorulaspora</taxon>
    </lineage>
</organism>
<evidence type="ECO:0000313" key="3">
    <source>
        <dbReference type="Proteomes" id="UP000509704"/>
    </source>
</evidence>
<dbReference type="Pfam" id="PF11001">
    <property type="entry name" value="AFUB_07903_YDR124W_hel"/>
    <property type="match status" value="1"/>
</dbReference>
<reference evidence="2 3" key="1">
    <citation type="submission" date="2020-07" db="EMBL/GenBank/DDBJ databases">
        <title>The yeast mating-type switching endonuclease HO is a domesticated member of an unorthodox homing genetic element family.</title>
        <authorList>
            <person name="Coughlan A.Y."/>
            <person name="Lombardi L."/>
            <person name="Braun-Galleani S."/>
            <person name="Martos A.R."/>
            <person name="Galeote V."/>
            <person name="Bigey F."/>
            <person name="Dequin S."/>
            <person name="Byrne K.P."/>
            <person name="Wolfe K.H."/>
        </authorList>
    </citation>
    <scope>NUCLEOTIDE SEQUENCE [LARGE SCALE GENOMIC DNA]</scope>
    <source>
        <strain evidence="2 3">NRRL Y-6702</strain>
    </source>
</reference>
<evidence type="ECO:0000259" key="1">
    <source>
        <dbReference type="Pfam" id="PF11001"/>
    </source>
</evidence>
<dbReference type="AlphaFoldDB" id="A0A7H9B761"/>
<evidence type="ECO:0000313" key="2">
    <source>
        <dbReference type="EMBL" id="QLG74541.1"/>
    </source>
</evidence>
<name>A0A7H9B761_ZYGMR</name>
<dbReference type="KEGG" id="zmk:HG535_0G04240"/>
<feature type="domain" description="Subtelomeric hrmA-associated cluster protein AFUB-079030/YDR124W-like helical bundle" evidence="1">
    <location>
        <begin position="89"/>
        <end position="210"/>
    </location>
</feature>
<dbReference type="EMBL" id="CP058610">
    <property type="protein sequence ID" value="QLG74541.1"/>
    <property type="molecule type" value="Genomic_DNA"/>
</dbReference>
<keyword evidence="3" id="KW-1185">Reference proteome</keyword>